<sequence length="164" mass="18408">MGRTTLLVRGSNQLVPDEVERSLHDALCVIRCLVTKKFLIRVVVVLRKSSRRGDLVLGLRFEPNSYRGMSSGTDMHRRRIAGLHQNTSIGSTDYMGSFWKKAKIIASQSDESYLPQAPHQDGLCGAALRFILSEAIVTNASMLLIAFLKIRDCLENRIEICNPY</sequence>
<organism evidence="1 2">
    <name type="scientific">Coptis chinensis</name>
    <dbReference type="NCBI Taxonomy" id="261450"/>
    <lineage>
        <taxon>Eukaryota</taxon>
        <taxon>Viridiplantae</taxon>
        <taxon>Streptophyta</taxon>
        <taxon>Embryophyta</taxon>
        <taxon>Tracheophyta</taxon>
        <taxon>Spermatophyta</taxon>
        <taxon>Magnoliopsida</taxon>
        <taxon>Ranunculales</taxon>
        <taxon>Ranunculaceae</taxon>
        <taxon>Coptidoideae</taxon>
        <taxon>Coptis</taxon>
    </lineage>
</organism>
<dbReference type="InterPro" id="IPR027410">
    <property type="entry name" value="TCP-1-like_intermed_sf"/>
</dbReference>
<dbReference type="AlphaFoldDB" id="A0A835HIN9"/>
<proteinExistence type="predicted"/>
<evidence type="ECO:0000313" key="1">
    <source>
        <dbReference type="EMBL" id="KAF9600179.1"/>
    </source>
</evidence>
<dbReference type="Proteomes" id="UP000631114">
    <property type="component" value="Unassembled WGS sequence"/>
</dbReference>
<accession>A0A835HIN9</accession>
<reference evidence="1 2" key="1">
    <citation type="submission" date="2020-10" db="EMBL/GenBank/DDBJ databases">
        <title>The Coptis chinensis genome and diversification of protoberbering-type alkaloids.</title>
        <authorList>
            <person name="Wang B."/>
            <person name="Shu S."/>
            <person name="Song C."/>
            <person name="Liu Y."/>
        </authorList>
    </citation>
    <scope>NUCLEOTIDE SEQUENCE [LARGE SCALE GENOMIC DNA]</scope>
    <source>
        <strain evidence="1">HL-2020</strain>
        <tissue evidence="1">Leaf</tissue>
    </source>
</reference>
<dbReference type="SUPFAM" id="SSF54849">
    <property type="entry name" value="GroEL-intermediate domain like"/>
    <property type="match status" value="1"/>
</dbReference>
<dbReference type="Gene3D" id="3.30.260.10">
    <property type="entry name" value="TCP-1-like chaperonin intermediate domain"/>
    <property type="match status" value="1"/>
</dbReference>
<gene>
    <name evidence="1" type="ORF">IFM89_005003</name>
</gene>
<keyword evidence="2" id="KW-1185">Reference proteome</keyword>
<comment type="caution">
    <text evidence="1">The sequence shown here is derived from an EMBL/GenBank/DDBJ whole genome shotgun (WGS) entry which is preliminary data.</text>
</comment>
<evidence type="ECO:0000313" key="2">
    <source>
        <dbReference type="Proteomes" id="UP000631114"/>
    </source>
</evidence>
<dbReference type="EMBL" id="JADFTS010000006">
    <property type="protein sequence ID" value="KAF9600179.1"/>
    <property type="molecule type" value="Genomic_DNA"/>
</dbReference>
<name>A0A835HIN9_9MAGN</name>
<protein>
    <submittedName>
        <fullName evidence="1">Uncharacterized protein</fullName>
    </submittedName>
</protein>